<name>A0A509EFR4_9HYPH</name>
<dbReference type="Proteomes" id="UP000410984">
    <property type="component" value="Unassembled WGS sequence"/>
</dbReference>
<reference evidence="2 3" key="1">
    <citation type="submission" date="2019-06" db="EMBL/GenBank/DDBJ databases">
        <authorList>
            <person name="Rodrigo-Torres L."/>
            <person name="Arahal R. D."/>
            <person name="Lucena T."/>
        </authorList>
    </citation>
    <scope>NUCLEOTIDE SEQUENCE [LARGE SCALE GENOMIC DNA]</scope>
    <source>
        <strain evidence="2 3">SB0023/3</strain>
    </source>
</reference>
<feature type="chain" id="PRO_5021459812" evidence="1">
    <location>
        <begin position="21"/>
        <end position="70"/>
    </location>
</feature>
<gene>
    <name evidence="2" type="ORF">MET9862_02890</name>
</gene>
<protein>
    <submittedName>
        <fullName evidence="2">Uncharacterized protein</fullName>
    </submittedName>
</protein>
<proteinExistence type="predicted"/>
<evidence type="ECO:0000313" key="3">
    <source>
        <dbReference type="Proteomes" id="UP000410984"/>
    </source>
</evidence>
<feature type="signal peptide" evidence="1">
    <location>
        <begin position="1"/>
        <end position="20"/>
    </location>
</feature>
<keyword evidence="3" id="KW-1185">Reference proteome</keyword>
<organism evidence="2 3">
    <name type="scientific">Methylobacterium symbioticum</name>
    <dbReference type="NCBI Taxonomy" id="2584084"/>
    <lineage>
        <taxon>Bacteria</taxon>
        <taxon>Pseudomonadati</taxon>
        <taxon>Pseudomonadota</taxon>
        <taxon>Alphaproteobacteria</taxon>
        <taxon>Hyphomicrobiales</taxon>
        <taxon>Methylobacteriaceae</taxon>
        <taxon>Methylobacterium</taxon>
    </lineage>
</organism>
<dbReference type="Pfam" id="PF07485">
    <property type="entry name" value="DUF1529"/>
    <property type="match status" value="1"/>
</dbReference>
<sequence length="70" mass="7006">MRRLLASIAVMGALATGASAAEPWQDAIATGLGKPGTAMPGGVYRVGLPRTDIKITLDGVTLTPSLALGS</sequence>
<dbReference type="InterPro" id="IPR011094">
    <property type="entry name" value="Uncharacterised_LppY/LpqO"/>
</dbReference>
<dbReference type="EMBL" id="CABFPH010000038">
    <property type="protein sequence ID" value="VUD72295.1"/>
    <property type="molecule type" value="Genomic_DNA"/>
</dbReference>
<keyword evidence="1" id="KW-0732">Signal</keyword>
<evidence type="ECO:0000256" key="1">
    <source>
        <dbReference type="SAM" id="SignalP"/>
    </source>
</evidence>
<evidence type="ECO:0000313" key="2">
    <source>
        <dbReference type="EMBL" id="VUD72295.1"/>
    </source>
</evidence>
<accession>A0A509EFR4</accession>
<dbReference type="AlphaFoldDB" id="A0A509EFR4"/>